<keyword evidence="2" id="KW-1185">Reference proteome</keyword>
<dbReference type="Pfam" id="PF05056">
    <property type="entry name" value="DUF674"/>
    <property type="match status" value="2"/>
</dbReference>
<dbReference type="InterPro" id="IPR007750">
    <property type="entry name" value="DUF674"/>
</dbReference>
<gene>
    <name evidence="1" type="ORF">URODEC1_LOCUS47138</name>
</gene>
<dbReference type="Proteomes" id="UP001497457">
    <property type="component" value="Chromosome 19rd"/>
</dbReference>
<name>A0ABC8ZQS1_9POAL</name>
<evidence type="ECO:0000313" key="2">
    <source>
        <dbReference type="Proteomes" id="UP001497457"/>
    </source>
</evidence>
<organism evidence="1 2">
    <name type="scientific">Urochloa decumbens</name>
    <dbReference type="NCBI Taxonomy" id="240449"/>
    <lineage>
        <taxon>Eukaryota</taxon>
        <taxon>Viridiplantae</taxon>
        <taxon>Streptophyta</taxon>
        <taxon>Embryophyta</taxon>
        <taxon>Tracheophyta</taxon>
        <taxon>Spermatophyta</taxon>
        <taxon>Magnoliopsida</taxon>
        <taxon>Liliopsida</taxon>
        <taxon>Poales</taxon>
        <taxon>Poaceae</taxon>
        <taxon>PACMAD clade</taxon>
        <taxon>Panicoideae</taxon>
        <taxon>Panicodae</taxon>
        <taxon>Paniceae</taxon>
        <taxon>Melinidinae</taxon>
        <taxon>Urochloa</taxon>
    </lineage>
</organism>
<dbReference type="EMBL" id="OZ075129">
    <property type="protein sequence ID" value="CAL4965307.1"/>
    <property type="molecule type" value="Genomic_DNA"/>
</dbReference>
<dbReference type="PANTHER" id="PTHR33103:SF96">
    <property type="entry name" value="OS01G0153900 PROTEIN"/>
    <property type="match status" value="1"/>
</dbReference>
<protein>
    <submittedName>
        <fullName evidence="1">Uncharacterized protein</fullName>
    </submittedName>
</protein>
<dbReference type="AlphaFoldDB" id="A0ABC8ZQS1"/>
<dbReference type="PANTHER" id="PTHR33103">
    <property type="entry name" value="OS01G0153900 PROTEIN"/>
    <property type="match status" value="1"/>
</dbReference>
<sequence>MAVASPTTLRMKLLVDTIGQRVLFAEASKEAVDFLFSLLALPVGTVAMLLGPDAMAGSVGELYRSVESLERSFAQPGADMDVLLRPLVPPPAAAAAGPLLSDAAGARPTARCPSCGGRPPAPSGVQVQLGPGRMILTPSAPGGGFVRGNMTYMVRDDLAVAPMSTISSISVFNAMAVRELGAVEERTVQLGYTEALKILKASFESKTVLTDVFLRG</sequence>
<proteinExistence type="predicted"/>
<reference evidence="1 2" key="2">
    <citation type="submission" date="2024-10" db="EMBL/GenBank/DDBJ databases">
        <authorList>
            <person name="Ryan C."/>
        </authorList>
    </citation>
    <scope>NUCLEOTIDE SEQUENCE [LARGE SCALE GENOMIC DNA]</scope>
</reference>
<reference evidence="2" key="1">
    <citation type="submission" date="2024-06" db="EMBL/GenBank/DDBJ databases">
        <authorList>
            <person name="Ryan C."/>
        </authorList>
    </citation>
    <scope>NUCLEOTIDE SEQUENCE [LARGE SCALE GENOMIC DNA]</scope>
</reference>
<evidence type="ECO:0000313" key="1">
    <source>
        <dbReference type="EMBL" id="CAL4965307.1"/>
    </source>
</evidence>
<accession>A0ABC8ZQS1</accession>